<accession>A0A9P5U913</accession>
<comment type="caution">
    <text evidence="1">The sequence shown here is derived from an EMBL/GenBank/DDBJ whole genome shotgun (WGS) entry which is preliminary data.</text>
</comment>
<evidence type="ECO:0000313" key="2">
    <source>
        <dbReference type="Proteomes" id="UP000772434"/>
    </source>
</evidence>
<evidence type="ECO:0000313" key="1">
    <source>
        <dbReference type="EMBL" id="KAF9070487.1"/>
    </source>
</evidence>
<keyword evidence="2" id="KW-1185">Reference proteome</keyword>
<dbReference type="AlphaFoldDB" id="A0A9P5U913"/>
<proteinExistence type="predicted"/>
<gene>
    <name evidence="1" type="ORF">BDP27DRAFT_1323757</name>
</gene>
<dbReference type="Proteomes" id="UP000772434">
    <property type="component" value="Unassembled WGS sequence"/>
</dbReference>
<reference evidence="1" key="1">
    <citation type="submission" date="2020-11" db="EMBL/GenBank/DDBJ databases">
        <authorList>
            <consortium name="DOE Joint Genome Institute"/>
            <person name="Ahrendt S."/>
            <person name="Riley R."/>
            <person name="Andreopoulos W."/>
            <person name="Labutti K."/>
            <person name="Pangilinan J."/>
            <person name="Ruiz-Duenas F.J."/>
            <person name="Barrasa J.M."/>
            <person name="Sanchez-Garcia M."/>
            <person name="Camarero S."/>
            <person name="Miyauchi S."/>
            <person name="Serrano A."/>
            <person name="Linde D."/>
            <person name="Babiker R."/>
            <person name="Drula E."/>
            <person name="Ayuso-Fernandez I."/>
            <person name="Pacheco R."/>
            <person name="Padilla G."/>
            <person name="Ferreira P."/>
            <person name="Barriuso J."/>
            <person name="Kellner H."/>
            <person name="Castanera R."/>
            <person name="Alfaro M."/>
            <person name="Ramirez L."/>
            <person name="Pisabarro A.G."/>
            <person name="Kuo A."/>
            <person name="Tritt A."/>
            <person name="Lipzen A."/>
            <person name="He G."/>
            <person name="Yan M."/>
            <person name="Ng V."/>
            <person name="Cullen D."/>
            <person name="Martin F."/>
            <person name="Rosso M.-N."/>
            <person name="Henrissat B."/>
            <person name="Hibbett D."/>
            <person name="Martinez A.T."/>
            <person name="Grigoriev I.V."/>
        </authorList>
    </citation>
    <scope>NUCLEOTIDE SEQUENCE</scope>
    <source>
        <strain evidence="1">AH 40177</strain>
    </source>
</reference>
<sequence length="62" mass="7089">MGGMLGLNFNVRHRMVSKSCFKLSLSNFRLFLCSHKERILSSLLSKAVVISETRREKLPFCA</sequence>
<protein>
    <submittedName>
        <fullName evidence="1">Uncharacterized protein</fullName>
    </submittedName>
</protein>
<organism evidence="1 2">
    <name type="scientific">Rhodocollybia butyracea</name>
    <dbReference type="NCBI Taxonomy" id="206335"/>
    <lineage>
        <taxon>Eukaryota</taxon>
        <taxon>Fungi</taxon>
        <taxon>Dikarya</taxon>
        <taxon>Basidiomycota</taxon>
        <taxon>Agaricomycotina</taxon>
        <taxon>Agaricomycetes</taxon>
        <taxon>Agaricomycetidae</taxon>
        <taxon>Agaricales</taxon>
        <taxon>Marasmiineae</taxon>
        <taxon>Omphalotaceae</taxon>
        <taxon>Rhodocollybia</taxon>
    </lineage>
</organism>
<name>A0A9P5U913_9AGAR</name>
<dbReference type="EMBL" id="JADNRY010000040">
    <property type="protein sequence ID" value="KAF9070487.1"/>
    <property type="molecule type" value="Genomic_DNA"/>
</dbReference>